<dbReference type="Gene3D" id="2.40.50.140">
    <property type="entry name" value="Nucleic acid-binding proteins"/>
    <property type="match status" value="1"/>
</dbReference>
<feature type="transmembrane region" description="Helical" evidence="1">
    <location>
        <begin position="6"/>
        <end position="26"/>
    </location>
</feature>
<keyword evidence="1" id="KW-0472">Membrane</keyword>
<evidence type="ECO:0000313" key="3">
    <source>
        <dbReference type="Proteomes" id="UP001501057"/>
    </source>
</evidence>
<keyword evidence="3" id="KW-1185">Reference proteome</keyword>
<organism evidence="2 3">
    <name type="scientific">Aeromicrobium alkaliterrae</name>
    <dbReference type="NCBI Taxonomy" id="302168"/>
    <lineage>
        <taxon>Bacteria</taxon>
        <taxon>Bacillati</taxon>
        <taxon>Actinomycetota</taxon>
        <taxon>Actinomycetes</taxon>
        <taxon>Propionibacteriales</taxon>
        <taxon>Nocardioidaceae</taxon>
        <taxon>Aeromicrobium</taxon>
    </lineage>
</organism>
<dbReference type="EMBL" id="BAAAME010000002">
    <property type="protein sequence ID" value="GAA1728501.1"/>
    <property type="molecule type" value="Genomic_DNA"/>
</dbReference>
<sequence>MITFFVIGGIGIAILLLSIVIGDLFDGALSFLDVGGDLFSSAALGGFLGAFGFAGAIALDATDDLTASVGIGLVSGVVVGLGAGWASSRLQQGGDESTVRTSTLTGRTATVLNAIPAEGYGEVTIQVAGHITKLNARSAAPVAAGTPVTITAVLSATSVQVAPLEA</sequence>
<dbReference type="Proteomes" id="UP001501057">
    <property type="component" value="Unassembled WGS sequence"/>
</dbReference>
<reference evidence="3" key="1">
    <citation type="journal article" date="2019" name="Int. J. Syst. Evol. Microbiol.">
        <title>The Global Catalogue of Microorganisms (GCM) 10K type strain sequencing project: providing services to taxonomists for standard genome sequencing and annotation.</title>
        <authorList>
            <consortium name="The Broad Institute Genomics Platform"/>
            <consortium name="The Broad Institute Genome Sequencing Center for Infectious Disease"/>
            <person name="Wu L."/>
            <person name="Ma J."/>
        </authorList>
    </citation>
    <scope>NUCLEOTIDE SEQUENCE [LARGE SCALE GENOMIC DNA]</scope>
    <source>
        <strain evidence="3">JCM 13518</strain>
    </source>
</reference>
<name>A0ABP4VJE5_9ACTN</name>
<evidence type="ECO:0008006" key="4">
    <source>
        <dbReference type="Google" id="ProtNLM"/>
    </source>
</evidence>
<dbReference type="RefSeq" id="WP_344197679.1">
    <property type="nucleotide sequence ID" value="NZ_BAAAME010000002.1"/>
</dbReference>
<keyword evidence="1" id="KW-1133">Transmembrane helix</keyword>
<keyword evidence="1" id="KW-0812">Transmembrane</keyword>
<gene>
    <name evidence="2" type="ORF">GCM10009710_06420</name>
</gene>
<feature type="transmembrane region" description="Helical" evidence="1">
    <location>
        <begin position="65"/>
        <end position="86"/>
    </location>
</feature>
<dbReference type="InterPro" id="IPR012340">
    <property type="entry name" value="NA-bd_OB-fold"/>
</dbReference>
<feature type="transmembrane region" description="Helical" evidence="1">
    <location>
        <begin position="38"/>
        <end position="59"/>
    </location>
</feature>
<comment type="caution">
    <text evidence="2">The sequence shown here is derived from an EMBL/GenBank/DDBJ whole genome shotgun (WGS) entry which is preliminary data.</text>
</comment>
<evidence type="ECO:0000256" key="1">
    <source>
        <dbReference type="SAM" id="Phobius"/>
    </source>
</evidence>
<accession>A0ABP4VJE5</accession>
<proteinExistence type="predicted"/>
<protein>
    <recommendedName>
        <fullName evidence="4">NfeD-like C-terminal domain-containing protein</fullName>
    </recommendedName>
</protein>
<evidence type="ECO:0000313" key="2">
    <source>
        <dbReference type="EMBL" id="GAA1728501.1"/>
    </source>
</evidence>